<dbReference type="Gene3D" id="1.10.357.10">
    <property type="entry name" value="Tetracycline Repressor, domain 2"/>
    <property type="match status" value="1"/>
</dbReference>
<dbReference type="GO" id="GO:0000976">
    <property type="term" value="F:transcription cis-regulatory region binding"/>
    <property type="evidence" value="ECO:0007669"/>
    <property type="project" value="TreeGrafter"/>
</dbReference>
<dbReference type="PANTHER" id="PTHR30055:SF243">
    <property type="entry name" value="HTH-TYPE TRANSCRIPTIONAL REGULATOR RV1816"/>
    <property type="match status" value="1"/>
</dbReference>
<dbReference type="RefSeq" id="WP_048807598.1">
    <property type="nucleotide sequence ID" value="NZ_JOIJ01000007.1"/>
</dbReference>
<dbReference type="SUPFAM" id="SSF46689">
    <property type="entry name" value="Homeodomain-like"/>
    <property type="match status" value="1"/>
</dbReference>
<accession>A0A660CFW5</accession>
<evidence type="ECO:0000313" key="7">
    <source>
        <dbReference type="Proteomes" id="UP000317303"/>
    </source>
</evidence>
<evidence type="ECO:0000256" key="4">
    <source>
        <dbReference type="PROSITE-ProRule" id="PRU00335"/>
    </source>
</evidence>
<protein>
    <submittedName>
        <fullName evidence="6">TetR family transcriptional regulator</fullName>
    </submittedName>
</protein>
<dbReference type="PANTHER" id="PTHR30055">
    <property type="entry name" value="HTH-TYPE TRANSCRIPTIONAL REGULATOR RUTR"/>
    <property type="match status" value="1"/>
</dbReference>
<evidence type="ECO:0000256" key="2">
    <source>
        <dbReference type="ARBA" id="ARBA00023125"/>
    </source>
</evidence>
<dbReference type="GO" id="GO:0003700">
    <property type="term" value="F:DNA-binding transcription factor activity"/>
    <property type="evidence" value="ECO:0007669"/>
    <property type="project" value="TreeGrafter"/>
</dbReference>
<evidence type="ECO:0000313" key="6">
    <source>
        <dbReference type="EMBL" id="TWH21304.1"/>
    </source>
</evidence>
<dbReference type="Proteomes" id="UP000317303">
    <property type="component" value="Unassembled WGS sequence"/>
</dbReference>
<organism evidence="6 7">
    <name type="scientific">Prauserella rugosa</name>
    <dbReference type="NCBI Taxonomy" id="43354"/>
    <lineage>
        <taxon>Bacteria</taxon>
        <taxon>Bacillati</taxon>
        <taxon>Actinomycetota</taxon>
        <taxon>Actinomycetes</taxon>
        <taxon>Pseudonocardiales</taxon>
        <taxon>Pseudonocardiaceae</taxon>
        <taxon>Prauserella</taxon>
    </lineage>
</organism>
<evidence type="ECO:0000256" key="3">
    <source>
        <dbReference type="ARBA" id="ARBA00023163"/>
    </source>
</evidence>
<dbReference type="EMBL" id="VLJV01000001">
    <property type="protein sequence ID" value="TWH21304.1"/>
    <property type="molecule type" value="Genomic_DNA"/>
</dbReference>
<comment type="caution">
    <text evidence="6">The sequence shown here is derived from an EMBL/GenBank/DDBJ whole genome shotgun (WGS) entry which is preliminary data.</text>
</comment>
<reference evidence="6 7" key="1">
    <citation type="submission" date="2019-07" db="EMBL/GenBank/DDBJ databases">
        <title>R&amp;d 2014.</title>
        <authorList>
            <person name="Klenk H.-P."/>
        </authorList>
    </citation>
    <scope>NUCLEOTIDE SEQUENCE [LARGE SCALE GENOMIC DNA]</scope>
    <source>
        <strain evidence="6 7">DSM 43194</strain>
    </source>
</reference>
<dbReference type="InterPro" id="IPR009057">
    <property type="entry name" value="Homeodomain-like_sf"/>
</dbReference>
<keyword evidence="7" id="KW-1185">Reference proteome</keyword>
<evidence type="ECO:0000259" key="5">
    <source>
        <dbReference type="PROSITE" id="PS50977"/>
    </source>
</evidence>
<dbReference type="InterPro" id="IPR050109">
    <property type="entry name" value="HTH-type_TetR-like_transc_reg"/>
</dbReference>
<keyword evidence="2 4" id="KW-0238">DNA-binding</keyword>
<name>A0A660CFW5_9PSEU</name>
<dbReference type="AlphaFoldDB" id="A0A660CFW5"/>
<dbReference type="InterPro" id="IPR036271">
    <property type="entry name" value="Tet_transcr_reg_TetR-rel_C_sf"/>
</dbReference>
<feature type="domain" description="HTH tetR-type" evidence="5">
    <location>
        <begin position="13"/>
        <end position="73"/>
    </location>
</feature>
<dbReference type="InterPro" id="IPR001647">
    <property type="entry name" value="HTH_TetR"/>
</dbReference>
<dbReference type="SUPFAM" id="SSF48498">
    <property type="entry name" value="Tetracyclin repressor-like, C-terminal domain"/>
    <property type="match status" value="1"/>
</dbReference>
<sequence length="231" mass="24710">MPAHRTARERARAELTVAIKEEARIQLADRGAGGLSLRAVARELGMVSSAIYRYFPSRDHLLTALILDAYTALADALDAAVQTAGEATFADRWRAAAHAMRDWAHAHPHEYALLYGTPVPGYQAPRDTVGPAGRVPGAFLGIVADAWRAGTLDPPDPSPVSAPHTQVRQIIDALELPDLPDDAVVAAIDAWTQLFGAIALEINGQFVGSFDPADDYVAHAVELQVHLVGLS</sequence>
<proteinExistence type="predicted"/>
<keyword evidence="3" id="KW-0804">Transcription</keyword>
<dbReference type="InterPro" id="IPR025996">
    <property type="entry name" value="MT1864/Rv1816-like_C"/>
</dbReference>
<dbReference type="PROSITE" id="PS50977">
    <property type="entry name" value="HTH_TETR_2"/>
    <property type="match status" value="1"/>
</dbReference>
<gene>
    <name evidence="6" type="ORF">JD82_03163</name>
</gene>
<keyword evidence="1" id="KW-0805">Transcription regulation</keyword>
<feature type="DNA-binding region" description="H-T-H motif" evidence="4">
    <location>
        <begin position="36"/>
        <end position="55"/>
    </location>
</feature>
<evidence type="ECO:0000256" key="1">
    <source>
        <dbReference type="ARBA" id="ARBA00023015"/>
    </source>
</evidence>
<dbReference type="Pfam" id="PF13305">
    <property type="entry name" value="TetR_C_33"/>
    <property type="match status" value="1"/>
</dbReference>
<dbReference type="Pfam" id="PF00440">
    <property type="entry name" value="TetR_N"/>
    <property type="match status" value="1"/>
</dbReference>